<dbReference type="GO" id="GO:0008168">
    <property type="term" value="F:methyltransferase activity"/>
    <property type="evidence" value="ECO:0007669"/>
    <property type="project" value="UniProtKB-KW"/>
</dbReference>
<reference evidence="17" key="1">
    <citation type="journal article" date="2019" name="Int. J. Syst. Evol. Microbiol.">
        <title>The Global Catalogue of Microorganisms (GCM) 10K type strain sequencing project: providing services to taxonomists for standard genome sequencing and annotation.</title>
        <authorList>
            <consortium name="The Broad Institute Genomics Platform"/>
            <consortium name="The Broad Institute Genome Sequencing Center for Infectious Disease"/>
            <person name="Wu L."/>
            <person name="Ma J."/>
        </authorList>
    </citation>
    <scope>NUCLEOTIDE SEQUENCE [LARGE SCALE GENOMIC DNA]</scope>
    <source>
        <strain evidence="17">KCTC 22558</strain>
    </source>
</reference>
<evidence type="ECO:0000256" key="9">
    <source>
        <dbReference type="ARBA" id="ARBA00022691"/>
    </source>
</evidence>
<dbReference type="InterPro" id="IPR029063">
    <property type="entry name" value="SAM-dependent_MTases_sf"/>
</dbReference>
<keyword evidence="5" id="KW-0963">Cytoplasm</keyword>
<dbReference type="PANTHER" id="PTHR22807:SF61">
    <property type="entry name" value="NOL1_NOP2_SUN FAMILY PROTEIN _ ANTITERMINATION NUSB DOMAIN-CONTAINING PROTEIN"/>
    <property type="match status" value="1"/>
</dbReference>
<keyword evidence="8 14" id="KW-0808">Transferase</keyword>
<dbReference type="EMBL" id="BMXY01000004">
    <property type="protein sequence ID" value="GGZ69979.1"/>
    <property type="molecule type" value="Genomic_DNA"/>
</dbReference>
<comment type="function">
    <text evidence="1">Specifically methylates the cytosine at position 967 (m5C967) of 16S rRNA.</text>
</comment>
<dbReference type="Pfam" id="PF01029">
    <property type="entry name" value="NusB"/>
    <property type="match status" value="1"/>
</dbReference>
<accession>A0ABQ3C6V0</accession>
<evidence type="ECO:0000259" key="15">
    <source>
        <dbReference type="PROSITE" id="PS51686"/>
    </source>
</evidence>
<gene>
    <name evidence="16" type="primary">rsmB</name>
    <name evidence="16" type="ORF">GCM10008101_25280</name>
</gene>
<name>A0ABQ3C6V0_9GAMM</name>
<feature type="binding site" evidence="14">
    <location>
        <begin position="258"/>
        <end position="264"/>
    </location>
    <ligand>
        <name>S-adenosyl-L-methionine</name>
        <dbReference type="ChEBI" id="CHEBI:59789"/>
    </ligand>
</feature>
<keyword evidence="9 14" id="KW-0949">S-adenosyl-L-methionine</keyword>
<protein>
    <recommendedName>
        <fullName evidence="4">16S rRNA (cytosine(967)-C(5))-methyltransferase</fullName>
        <ecNumber evidence="4">2.1.1.176</ecNumber>
    </recommendedName>
    <alternativeName>
        <fullName evidence="11">16S rRNA m5C967 methyltransferase</fullName>
    </alternativeName>
    <alternativeName>
        <fullName evidence="12">rRNA (cytosine-C(5)-)-methyltransferase RsmB</fullName>
    </alternativeName>
</protein>
<comment type="similarity">
    <text evidence="3 14">Belongs to the class I-like SAM-binding methyltransferase superfamily. RsmB/NOP family.</text>
</comment>
<dbReference type="Gene3D" id="1.10.940.10">
    <property type="entry name" value="NusB-like"/>
    <property type="match status" value="1"/>
</dbReference>
<feature type="binding site" evidence="14">
    <location>
        <position position="326"/>
    </location>
    <ligand>
        <name>S-adenosyl-L-methionine</name>
        <dbReference type="ChEBI" id="CHEBI:59789"/>
    </ligand>
</feature>
<evidence type="ECO:0000256" key="6">
    <source>
        <dbReference type="ARBA" id="ARBA00022552"/>
    </source>
</evidence>
<feature type="binding site" evidence="14">
    <location>
        <position position="307"/>
    </location>
    <ligand>
        <name>S-adenosyl-L-methionine</name>
        <dbReference type="ChEBI" id="CHEBI:59789"/>
    </ligand>
</feature>
<sequence length="438" mass="47044">MTERRPASTAAPGVATRIAAARVLDAVLHRHRSLRAELGPALSTLPDPRDRALAEAICLAVLRAPQRYAATLDAWMAKPLPQRDGLARALLIAGLAQLDPLGLPAHAAVAATVESMRAIGQAHRAGLTNALLRRAVREGVPAGDPRAHWPGWLRSHIEADWPIDADMIYAASAAPPPMWLRANRRRGTRDAYATRLTEAGVEFTLDDDLPDALRLAQAVPVATLPGFAEGDVSVQDASAQAVADVLMPRPRARVLDACAAPGGKTAHLLERDPTLSMTAIDVEPARLQQVDGTLQRLGLQARLVAGDAADIDTWWDGTPFDAVLLDAPCSATGIVRRQPDVVLHRRESDLAALLALQARLLDALWATLVPGGTFVYATCSILQDENARQVEAFLGRRPDARAEPLDARFGRESGVGRQVLPGERGRDGFFYARLRKAG</sequence>
<dbReference type="InterPro" id="IPR004573">
    <property type="entry name" value="rRNA_ssu_MeTfrase_B"/>
</dbReference>
<dbReference type="Pfam" id="PF01189">
    <property type="entry name" value="Methyltr_RsmB-F"/>
    <property type="match status" value="1"/>
</dbReference>
<dbReference type="PRINTS" id="PR02008">
    <property type="entry name" value="RCMTFAMILY"/>
</dbReference>
<dbReference type="InterPro" id="IPR006027">
    <property type="entry name" value="NusB_RsmB_TIM44"/>
</dbReference>
<evidence type="ECO:0000256" key="12">
    <source>
        <dbReference type="ARBA" id="ARBA00031088"/>
    </source>
</evidence>
<feature type="binding site" evidence="14">
    <location>
        <position position="281"/>
    </location>
    <ligand>
        <name>S-adenosyl-L-methionine</name>
        <dbReference type="ChEBI" id="CHEBI:59789"/>
    </ligand>
</feature>
<keyword evidence="10 14" id="KW-0694">RNA-binding</keyword>
<evidence type="ECO:0000256" key="14">
    <source>
        <dbReference type="PROSITE-ProRule" id="PRU01023"/>
    </source>
</evidence>
<dbReference type="InterPro" id="IPR018314">
    <property type="entry name" value="RsmB/NOL1/NOP2-like_CS"/>
</dbReference>
<keyword evidence="7 14" id="KW-0489">Methyltransferase</keyword>
<dbReference type="Proteomes" id="UP000643403">
    <property type="component" value="Unassembled WGS sequence"/>
</dbReference>
<dbReference type="GO" id="GO:0032259">
    <property type="term" value="P:methylation"/>
    <property type="evidence" value="ECO:0007669"/>
    <property type="project" value="UniProtKB-KW"/>
</dbReference>
<evidence type="ECO:0000313" key="17">
    <source>
        <dbReference type="Proteomes" id="UP000643403"/>
    </source>
</evidence>
<evidence type="ECO:0000256" key="5">
    <source>
        <dbReference type="ARBA" id="ARBA00022490"/>
    </source>
</evidence>
<feature type="domain" description="SAM-dependent MTase RsmB/NOP-type" evidence="15">
    <location>
        <begin position="168"/>
        <end position="437"/>
    </location>
</feature>
<dbReference type="PANTHER" id="PTHR22807">
    <property type="entry name" value="NOP2 YEAST -RELATED NOL1/NOP2/FMU SUN DOMAIN-CONTAINING"/>
    <property type="match status" value="1"/>
</dbReference>
<feature type="active site" description="Nucleophile" evidence="14">
    <location>
        <position position="379"/>
    </location>
</feature>
<keyword evidence="6" id="KW-0698">rRNA processing</keyword>
<dbReference type="Gene3D" id="3.40.50.150">
    <property type="entry name" value="Vaccinia Virus protein VP39"/>
    <property type="match status" value="1"/>
</dbReference>
<dbReference type="EC" id="2.1.1.176" evidence="4"/>
<dbReference type="InterPro" id="IPR023267">
    <property type="entry name" value="RCMT"/>
</dbReference>
<dbReference type="NCBIfam" id="NF008149">
    <property type="entry name" value="PRK10901.1"/>
    <property type="match status" value="1"/>
</dbReference>
<evidence type="ECO:0000256" key="4">
    <source>
        <dbReference type="ARBA" id="ARBA00012140"/>
    </source>
</evidence>
<dbReference type="SUPFAM" id="SSF48013">
    <property type="entry name" value="NusB-like"/>
    <property type="match status" value="1"/>
</dbReference>
<comment type="catalytic activity">
    <reaction evidence="13">
        <text>cytidine(967) in 16S rRNA + S-adenosyl-L-methionine = 5-methylcytidine(967) in 16S rRNA + S-adenosyl-L-homocysteine + H(+)</text>
        <dbReference type="Rhea" id="RHEA:42748"/>
        <dbReference type="Rhea" id="RHEA-COMP:10219"/>
        <dbReference type="Rhea" id="RHEA-COMP:10220"/>
        <dbReference type="ChEBI" id="CHEBI:15378"/>
        <dbReference type="ChEBI" id="CHEBI:57856"/>
        <dbReference type="ChEBI" id="CHEBI:59789"/>
        <dbReference type="ChEBI" id="CHEBI:74483"/>
        <dbReference type="ChEBI" id="CHEBI:82748"/>
        <dbReference type="EC" id="2.1.1.176"/>
    </reaction>
</comment>
<evidence type="ECO:0000256" key="13">
    <source>
        <dbReference type="ARBA" id="ARBA00047283"/>
    </source>
</evidence>
<keyword evidence="17" id="KW-1185">Reference proteome</keyword>
<evidence type="ECO:0000256" key="1">
    <source>
        <dbReference type="ARBA" id="ARBA00002724"/>
    </source>
</evidence>
<dbReference type="SUPFAM" id="SSF53335">
    <property type="entry name" value="S-adenosyl-L-methionine-dependent methyltransferases"/>
    <property type="match status" value="1"/>
</dbReference>
<proteinExistence type="inferred from homology"/>
<evidence type="ECO:0000256" key="2">
    <source>
        <dbReference type="ARBA" id="ARBA00004496"/>
    </source>
</evidence>
<dbReference type="PROSITE" id="PS01153">
    <property type="entry name" value="NOL1_NOP2_SUN"/>
    <property type="match status" value="1"/>
</dbReference>
<evidence type="ECO:0000256" key="11">
    <source>
        <dbReference type="ARBA" id="ARBA00030399"/>
    </source>
</evidence>
<comment type="caution">
    <text evidence="16">The sequence shown here is derived from an EMBL/GenBank/DDBJ whole genome shotgun (WGS) entry which is preliminary data.</text>
</comment>
<dbReference type="NCBIfam" id="TIGR00563">
    <property type="entry name" value="rsmB"/>
    <property type="match status" value="1"/>
</dbReference>
<dbReference type="Gene3D" id="3.30.70.1170">
    <property type="entry name" value="Sun protein, domain 3"/>
    <property type="match status" value="1"/>
</dbReference>
<dbReference type="InterPro" id="IPR001678">
    <property type="entry name" value="MeTrfase_RsmB-F_NOP2_dom"/>
</dbReference>
<evidence type="ECO:0000313" key="16">
    <source>
        <dbReference type="EMBL" id="GGZ69979.1"/>
    </source>
</evidence>
<dbReference type="InterPro" id="IPR049560">
    <property type="entry name" value="MeTrfase_RsmB-F_NOP2_cat"/>
</dbReference>
<organism evidence="16 17">
    <name type="scientific">Cognatilysobacter xinjiangensis</name>
    <dbReference type="NCBI Taxonomy" id="546892"/>
    <lineage>
        <taxon>Bacteria</taxon>
        <taxon>Pseudomonadati</taxon>
        <taxon>Pseudomonadota</taxon>
        <taxon>Gammaproteobacteria</taxon>
        <taxon>Lysobacterales</taxon>
        <taxon>Lysobacteraceae</taxon>
        <taxon>Cognatilysobacter</taxon>
    </lineage>
</organism>
<dbReference type="Pfam" id="PF22458">
    <property type="entry name" value="RsmF-B_ferredox"/>
    <property type="match status" value="1"/>
</dbReference>
<dbReference type="InterPro" id="IPR054728">
    <property type="entry name" value="RsmB-like_ferredoxin"/>
</dbReference>
<evidence type="ECO:0000256" key="7">
    <source>
        <dbReference type="ARBA" id="ARBA00022603"/>
    </source>
</evidence>
<dbReference type="PROSITE" id="PS51686">
    <property type="entry name" value="SAM_MT_RSMB_NOP"/>
    <property type="match status" value="1"/>
</dbReference>
<evidence type="ECO:0000256" key="8">
    <source>
        <dbReference type="ARBA" id="ARBA00022679"/>
    </source>
</evidence>
<comment type="subcellular location">
    <subcellularLocation>
        <location evidence="2">Cytoplasm</location>
    </subcellularLocation>
</comment>
<evidence type="ECO:0000256" key="3">
    <source>
        <dbReference type="ARBA" id="ARBA00007494"/>
    </source>
</evidence>
<evidence type="ECO:0000256" key="10">
    <source>
        <dbReference type="ARBA" id="ARBA00022884"/>
    </source>
</evidence>
<dbReference type="RefSeq" id="WP_189450558.1">
    <property type="nucleotide sequence ID" value="NZ_BMXY01000004.1"/>
</dbReference>
<dbReference type="CDD" id="cd02440">
    <property type="entry name" value="AdoMet_MTases"/>
    <property type="match status" value="1"/>
</dbReference>
<dbReference type="InterPro" id="IPR035926">
    <property type="entry name" value="NusB-like_sf"/>
</dbReference>